<evidence type="ECO:0000313" key="3">
    <source>
        <dbReference type="EMBL" id="KAK1740648.1"/>
    </source>
</evidence>
<feature type="region of interest" description="Disordered" evidence="1">
    <location>
        <begin position="114"/>
        <end position="141"/>
    </location>
</feature>
<dbReference type="InterPro" id="IPR029063">
    <property type="entry name" value="SAM-dependent_MTases_sf"/>
</dbReference>
<dbReference type="InterPro" id="IPR002877">
    <property type="entry name" value="RNA_MeTrfase_FtsJ_dom"/>
</dbReference>
<accession>A0AAD8Y6Q3</accession>
<feature type="domain" description="Ribosomal RNA methyltransferase FtsJ" evidence="2">
    <location>
        <begin position="218"/>
        <end position="296"/>
    </location>
</feature>
<dbReference type="AlphaFoldDB" id="A0AAD8Y6Q3"/>
<evidence type="ECO:0000259" key="2">
    <source>
        <dbReference type="Pfam" id="PF01728"/>
    </source>
</evidence>
<dbReference type="GO" id="GO:0008168">
    <property type="term" value="F:methyltransferase activity"/>
    <property type="evidence" value="ECO:0007669"/>
    <property type="project" value="InterPro"/>
</dbReference>
<dbReference type="EMBL" id="JATAAI010000015">
    <property type="protein sequence ID" value="KAK1740648.1"/>
    <property type="molecule type" value="Genomic_DNA"/>
</dbReference>
<reference evidence="3" key="1">
    <citation type="submission" date="2023-06" db="EMBL/GenBank/DDBJ databases">
        <title>Survivors Of The Sea: Transcriptome response of Skeletonema marinoi to long-term dormancy.</title>
        <authorList>
            <person name="Pinder M.I.M."/>
            <person name="Kourtchenko O."/>
            <person name="Robertson E.K."/>
            <person name="Larsson T."/>
            <person name="Maumus F."/>
            <person name="Osuna-Cruz C.M."/>
            <person name="Vancaester E."/>
            <person name="Stenow R."/>
            <person name="Vandepoele K."/>
            <person name="Ploug H."/>
            <person name="Bruchert V."/>
            <person name="Godhe A."/>
            <person name="Topel M."/>
        </authorList>
    </citation>
    <scope>NUCLEOTIDE SEQUENCE</scope>
    <source>
        <strain evidence="3">R05AC</strain>
    </source>
</reference>
<comment type="caution">
    <text evidence="3">The sequence shown here is derived from an EMBL/GenBank/DDBJ whole genome shotgun (WGS) entry which is preliminary data.</text>
</comment>
<evidence type="ECO:0000313" key="4">
    <source>
        <dbReference type="Proteomes" id="UP001224775"/>
    </source>
</evidence>
<proteinExistence type="predicted"/>
<dbReference type="GO" id="GO:0032259">
    <property type="term" value="P:methylation"/>
    <property type="evidence" value="ECO:0007669"/>
    <property type="project" value="InterPro"/>
</dbReference>
<name>A0AAD8Y6Q3_9STRA</name>
<keyword evidence="4" id="KW-1185">Reference proteome</keyword>
<dbReference type="Gene3D" id="3.40.50.150">
    <property type="entry name" value="Vaccinia Virus protein VP39"/>
    <property type="match status" value="1"/>
</dbReference>
<dbReference type="Proteomes" id="UP001224775">
    <property type="component" value="Unassembled WGS sequence"/>
</dbReference>
<gene>
    <name evidence="3" type="ORF">QTG54_008743</name>
</gene>
<protein>
    <recommendedName>
        <fullName evidence="2">Ribosomal RNA methyltransferase FtsJ domain-containing protein</fullName>
    </recommendedName>
</protein>
<sequence length="398" mass="43939">MTMSSINEPCYGILCHRQYVDRVSNALLAIDDEWRTIDGKKEEVTPTSTSPSVDQSSKCLLVPTSMEKGPRKSRTGFSLLVMQNCIMSPAQLPPTARRQLSWAGRLSHKTEIKSPCVAEEENNITGKKRTRSNEKEEDEQSDSYLSIINTVAAEIWKDLTCNGFDIDKEVLRIDAHPKTINSNSELAQVFEDEHLLDKIASLRGIDTSGKDSKHLLLNHGSGLDVGASPGGWTQVLCNQLCIPTVALDPAVLAKRVDSLDGVTHIRAELNSKEAIEGISQHAPYSTIVCDACLSNPKTLIEKIFEALESVKQVLKESGNEKGRVVTFPLCTVFTLKFPHKTTGSIARFIDTTSEALPDYFRRFATLGGQGNVEVTYKICHLFANSISERTVIAVFNKK</sequence>
<dbReference type="SUPFAM" id="SSF53335">
    <property type="entry name" value="S-adenosyl-L-methionine-dependent methyltransferases"/>
    <property type="match status" value="1"/>
</dbReference>
<dbReference type="Pfam" id="PF01728">
    <property type="entry name" value="FtsJ"/>
    <property type="match status" value="1"/>
</dbReference>
<organism evidence="3 4">
    <name type="scientific">Skeletonema marinoi</name>
    <dbReference type="NCBI Taxonomy" id="267567"/>
    <lineage>
        <taxon>Eukaryota</taxon>
        <taxon>Sar</taxon>
        <taxon>Stramenopiles</taxon>
        <taxon>Ochrophyta</taxon>
        <taxon>Bacillariophyta</taxon>
        <taxon>Coscinodiscophyceae</taxon>
        <taxon>Thalassiosirophycidae</taxon>
        <taxon>Thalassiosirales</taxon>
        <taxon>Skeletonemataceae</taxon>
        <taxon>Skeletonema</taxon>
        <taxon>Skeletonema marinoi-dohrnii complex</taxon>
    </lineage>
</organism>
<evidence type="ECO:0000256" key="1">
    <source>
        <dbReference type="SAM" id="MobiDB-lite"/>
    </source>
</evidence>